<keyword evidence="2" id="KW-0732">Signal</keyword>
<dbReference type="Gene3D" id="2.160.20.10">
    <property type="entry name" value="Single-stranded right-handed beta-helix, Pectin lyase-like"/>
    <property type="match status" value="1"/>
</dbReference>
<evidence type="ECO:0000313" key="4">
    <source>
        <dbReference type="EMBL" id="GMH82466.1"/>
    </source>
</evidence>
<dbReference type="EMBL" id="BLQM01000314">
    <property type="protein sequence ID" value="GMH82466.1"/>
    <property type="molecule type" value="Genomic_DNA"/>
</dbReference>
<protein>
    <recommendedName>
        <fullName evidence="3">Right handed beta helix domain-containing protein</fullName>
    </recommendedName>
</protein>
<sequence length="733" mass="80610">MFTSLKHLYVFSVLRPLLLTLLILPPSISQTTCESGNPDVEIPSDKTWNTYTTYYVDSENGNNSNDGLTIDTAWQTLKKAATNIQSQTEIVVMNGIYQNLNYGDGTIDNYAVFSIQDVDDIMLRAYPGHTPKVQFDGSGGISLKNVNRAEVIGFEVEGPNQLITREEASADRLLHSRKFSGRGIVLWAGSHVRFSNNIVHDTPNSGIRCNDADYVTVENNEVYHCTYWSSNAESAIVFAESLAIDELDNIKMIIRNNVVHDNENKIPYYNSNYDDPDYLEENQMHVARENYGSSAQTFIIDGSGVYISRNSASYLYGRYELSRNVAYRNGINGLVVHKTDRCLVKDNILYDNGQVSREEPASRQNYAGLTLNNAQDVSVYNNSVYVTYSGDKAFQKDSASTYFDADGVDVTAEGYVNYNCNGLIASDVGSDRVITLDPSTCMRTRSPTPAPTDSPTASPTATPVTPPPTRTCIAETGTNCRVGGIETACCNSDHTCFEKTSSYGSCRESMCEAQYSELALPSNRTWSYYTFGCKNNEGGECVSGEQFCDVTGGATYLTGGLCGVAALSVSCGCCVPPGATTETSSPTPAPTTAPTTIEITWQAGFSDPSARTVDAKIGDVLHFTWSSNHNVYEMDDEGSLSACTFAGHSSAIGETSGVSYTIASDAGPYSGNDCFAYSFSHRFGYSFAHEFFRYYITHCFPHKFSRYYIAHGFTHEFSRYFITHGFTHEFSSR</sequence>
<dbReference type="NCBIfam" id="TIGR03804">
    <property type="entry name" value="para_beta_helix"/>
    <property type="match status" value="1"/>
</dbReference>
<dbReference type="Pfam" id="PF13229">
    <property type="entry name" value="Beta_helix"/>
    <property type="match status" value="1"/>
</dbReference>
<dbReference type="Proteomes" id="UP001162640">
    <property type="component" value="Unassembled WGS sequence"/>
</dbReference>
<comment type="caution">
    <text evidence="4">The sequence shown here is derived from an EMBL/GenBank/DDBJ whole genome shotgun (WGS) entry which is preliminary data.</text>
</comment>
<proteinExistence type="predicted"/>
<feature type="compositionally biased region" description="Low complexity" evidence="1">
    <location>
        <begin position="443"/>
        <end position="463"/>
    </location>
</feature>
<dbReference type="SUPFAM" id="SSF51126">
    <property type="entry name" value="Pectin lyase-like"/>
    <property type="match status" value="1"/>
</dbReference>
<dbReference type="InterPro" id="IPR006626">
    <property type="entry name" value="PbH1"/>
</dbReference>
<feature type="region of interest" description="Disordered" evidence="1">
    <location>
        <begin position="440"/>
        <end position="468"/>
    </location>
</feature>
<dbReference type="AlphaFoldDB" id="A0A9W7B250"/>
<feature type="chain" id="PRO_5040920986" description="Right handed beta helix domain-containing protein" evidence="2">
    <location>
        <begin position="30"/>
        <end position="733"/>
    </location>
</feature>
<organism evidence="4 5">
    <name type="scientific">Triparma laevis f. inornata</name>
    <dbReference type="NCBI Taxonomy" id="1714386"/>
    <lineage>
        <taxon>Eukaryota</taxon>
        <taxon>Sar</taxon>
        <taxon>Stramenopiles</taxon>
        <taxon>Ochrophyta</taxon>
        <taxon>Bolidophyceae</taxon>
        <taxon>Parmales</taxon>
        <taxon>Triparmaceae</taxon>
        <taxon>Triparma</taxon>
    </lineage>
</organism>
<evidence type="ECO:0000256" key="2">
    <source>
        <dbReference type="SAM" id="SignalP"/>
    </source>
</evidence>
<dbReference type="SMART" id="SM00710">
    <property type="entry name" value="PbH1"/>
    <property type="match status" value="5"/>
</dbReference>
<dbReference type="InterPro" id="IPR011050">
    <property type="entry name" value="Pectin_lyase_fold/virulence"/>
</dbReference>
<feature type="signal peptide" evidence="2">
    <location>
        <begin position="1"/>
        <end position="29"/>
    </location>
</feature>
<dbReference type="InterPro" id="IPR012334">
    <property type="entry name" value="Pectin_lyas_fold"/>
</dbReference>
<dbReference type="InterPro" id="IPR039448">
    <property type="entry name" value="Beta_helix"/>
</dbReference>
<gene>
    <name evidence="4" type="ORF">TL16_g09267</name>
</gene>
<name>A0A9W7B250_9STRA</name>
<evidence type="ECO:0000256" key="1">
    <source>
        <dbReference type="SAM" id="MobiDB-lite"/>
    </source>
</evidence>
<evidence type="ECO:0000259" key="3">
    <source>
        <dbReference type="Pfam" id="PF13229"/>
    </source>
</evidence>
<reference evidence="5" key="1">
    <citation type="journal article" date="2023" name="Commun. Biol.">
        <title>Genome analysis of Parmales, the sister group of diatoms, reveals the evolutionary specialization of diatoms from phago-mixotrophs to photoautotrophs.</title>
        <authorList>
            <person name="Ban H."/>
            <person name="Sato S."/>
            <person name="Yoshikawa S."/>
            <person name="Yamada K."/>
            <person name="Nakamura Y."/>
            <person name="Ichinomiya M."/>
            <person name="Sato N."/>
            <person name="Blanc-Mathieu R."/>
            <person name="Endo H."/>
            <person name="Kuwata A."/>
            <person name="Ogata H."/>
        </authorList>
    </citation>
    <scope>NUCLEOTIDE SEQUENCE [LARGE SCALE GENOMIC DNA]</scope>
</reference>
<feature type="domain" description="Right handed beta helix" evidence="3">
    <location>
        <begin position="139"/>
        <end position="271"/>
    </location>
</feature>
<accession>A0A9W7B250</accession>
<evidence type="ECO:0000313" key="5">
    <source>
        <dbReference type="Proteomes" id="UP001162640"/>
    </source>
</evidence>
<dbReference type="InterPro" id="IPR022441">
    <property type="entry name" value="Para_beta_helix_rpt-2"/>
</dbReference>